<name>A0A4R3J8G2_9PROT</name>
<dbReference type="Proteomes" id="UP000295304">
    <property type="component" value="Unassembled WGS sequence"/>
</dbReference>
<dbReference type="Pfam" id="PF07475">
    <property type="entry name" value="Hpr_kinase_C"/>
    <property type="match status" value="1"/>
</dbReference>
<dbReference type="OrthoDB" id="8326226at2"/>
<evidence type="ECO:0000313" key="3">
    <source>
        <dbReference type="Proteomes" id="UP000295304"/>
    </source>
</evidence>
<keyword evidence="2" id="KW-0418">Kinase</keyword>
<dbReference type="GO" id="GO:0005524">
    <property type="term" value="F:ATP binding"/>
    <property type="evidence" value="ECO:0007669"/>
    <property type="project" value="InterPro"/>
</dbReference>
<keyword evidence="2" id="KW-0808">Transferase</keyword>
<reference evidence="2 3" key="1">
    <citation type="submission" date="2019-03" db="EMBL/GenBank/DDBJ databases">
        <title>Genomic Encyclopedia of Type Strains, Phase IV (KMG-IV): sequencing the most valuable type-strain genomes for metagenomic binning, comparative biology and taxonomic classification.</title>
        <authorList>
            <person name="Goeker M."/>
        </authorList>
    </citation>
    <scope>NUCLEOTIDE SEQUENCE [LARGE SCALE GENOMIC DNA]</scope>
    <source>
        <strain evidence="2 3">DSM 101688</strain>
    </source>
</reference>
<feature type="domain" description="HPr kinase/phosphorylase C-terminal" evidence="1">
    <location>
        <begin position="4"/>
        <end position="79"/>
    </location>
</feature>
<sequence>MDPVHASCVAIDGRAVLLVGPSGCGKSDLALRLLDQGAILVADDYTLLSIENDIIVARPPETIAGRIEVRGLGIVRVDHLPSAPLVAIFDLVDRETVERMPEREMCGDFGAPLAKFRLDPFAASATAKVRITLRTLDSALLED</sequence>
<dbReference type="InterPro" id="IPR011104">
    <property type="entry name" value="Hpr_kin/Pase_C"/>
</dbReference>
<dbReference type="GO" id="GO:0006109">
    <property type="term" value="P:regulation of carbohydrate metabolic process"/>
    <property type="evidence" value="ECO:0007669"/>
    <property type="project" value="InterPro"/>
</dbReference>
<evidence type="ECO:0000259" key="1">
    <source>
        <dbReference type="Pfam" id="PF07475"/>
    </source>
</evidence>
<proteinExistence type="predicted"/>
<dbReference type="Gene3D" id="3.40.50.300">
    <property type="entry name" value="P-loop containing nucleotide triphosphate hydrolases"/>
    <property type="match status" value="1"/>
</dbReference>
<organism evidence="2 3">
    <name type="scientific">Varunaivibrio sulfuroxidans</name>
    <dbReference type="NCBI Taxonomy" id="1773489"/>
    <lineage>
        <taxon>Bacteria</taxon>
        <taxon>Pseudomonadati</taxon>
        <taxon>Pseudomonadota</taxon>
        <taxon>Alphaproteobacteria</taxon>
        <taxon>Rhodospirillales</taxon>
        <taxon>Magnetovibrionaceae</taxon>
        <taxon>Varunaivibrio</taxon>
    </lineage>
</organism>
<dbReference type="EMBL" id="SLZW01000007">
    <property type="protein sequence ID" value="TCS61655.1"/>
    <property type="molecule type" value="Genomic_DNA"/>
</dbReference>
<accession>A0A4R3J8G2</accession>
<dbReference type="CDD" id="cd01918">
    <property type="entry name" value="HprK_C"/>
    <property type="match status" value="1"/>
</dbReference>
<dbReference type="InterPro" id="IPR027417">
    <property type="entry name" value="P-loop_NTPase"/>
</dbReference>
<dbReference type="RefSeq" id="WP_132939371.1">
    <property type="nucleotide sequence ID" value="NZ_CP119676.1"/>
</dbReference>
<dbReference type="AlphaFoldDB" id="A0A4R3J8G2"/>
<dbReference type="SUPFAM" id="SSF53795">
    <property type="entry name" value="PEP carboxykinase-like"/>
    <property type="match status" value="1"/>
</dbReference>
<gene>
    <name evidence="2" type="ORF">EDD55_10764</name>
</gene>
<comment type="caution">
    <text evidence="2">The sequence shown here is derived from an EMBL/GenBank/DDBJ whole genome shotgun (WGS) entry which is preliminary data.</text>
</comment>
<keyword evidence="3" id="KW-1185">Reference proteome</keyword>
<protein>
    <submittedName>
        <fullName evidence="2">Hpr(Ser) kinase/phosphatase</fullName>
    </submittedName>
</protein>
<dbReference type="GO" id="GO:0000155">
    <property type="term" value="F:phosphorelay sensor kinase activity"/>
    <property type="evidence" value="ECO:0007669"/>
    <property type="project" value="InterPro"/>
</dbReference>
<evidence type="ECO:0000313" key="2">
    <source>
        <dbReference type="EMBL" id="TCS61655.1"/>
    </source>
</evidence>